<dbReference type="InterPro" id="IPR050904">
    <property type="entry name" value="Adhesion/Biosynth-related"/>
</dbReference>
<reference evidence="2 3" key="1">
    <citation type="journal article" date="2019" name="Int. J. Syst. Evol. Microbiol.">
        <title>The Global Catalogue of Microorganisms (GCM) 10K type strain sequencing project: providing services to taxonomists for standard genome sequencing and annotation.</title>
        <authorList>
            <consortium name="The Broad Institute Genomics Platform"/>
            <consortium name="The Broad Institute Genome Sequencing Center for Infectious Disease"/>
            <person name="Wu L."/>
            <person name="Ma J."/>
        </authorList>
    </citation>
    <scope>NUCLEOTIDE SEQUENCE [LARGE SCALE GENOMIC DNA]</scope>
    <source>
        <strain evidence="2 3">JCM 16021</strain>
    </source>
</reference>
<dbReference type="SUPFAM" id="SSF82153">
    <property type="entry name" value="FAS1 domain"/>
    <property type="match status" value="1"/>
</dbReference>
<evidence type="ECO:0000259" key="1">
    <source>
        <dbReference type="PROSITE" id="PS50213"/>
    </source>
</evidence>
<gene>
    <name evidence="2" type="ORF">GCM10009843_39450</name>
</gene>
<dbReference type="PROSITE" id="PS50213">
    <property type="entry name" value="FAS1"/>
    <property type="match status" value="1"/>
</dbReference>
<dbReference type="SMART" id="SM00554">
    <property type="entry name" value="FAS1"/>
    <property type="match status" value="1"/>
</dbReference>
<dbReference type="PANTHER" id="PTHR10900">
    <property type="entry name" value="PERIOSTIN-RELATED"/>
    <property type="match status" value="1"/>
</dbReference>
<dbReference type="InterPro" id="IPR000782">
    <property type="entry name" value="FAS1_domain"/>
</dbReference>
<dbReference type="Proteomes" id="UP001500575">
    <property type="component" value="Unassembled WGS sequence"/>
</dbReference>
<keyword evidence="3" id="KW-1185">Reference proteome</keyword>
<protein>
    <recommendedName>
        <fullName evidence="1">FAS1 domain-containing protein</fullName>
    </recommendedName>
</protein>
<evidence type="ECO:0000313" key="3">
    <source>
        <dbReference type="Proteomes" id="UP001500575"/>
    </source>
</evidence>
<dbReference type="Gene3D" id="2.30.180.10">
    <property type="entry name" value="FAS1 domain"/>
    <property type="match status" value="1"/>
</dbReference>
<dbReference type="PANTHER" id="PTHR10900:SF77">
    <property type="entry name" value="FI19380P1"/>
    <property type="match status" value="1"/>
</dbReference>
<dbReference type="Pfam" id="PF02469">
    <property type="entry name" value="Fasciclin"/>
    <property type="match status" value="1"/>
</dbReference>
<comment type="caution">
    <text evidence="2">The sequence shown here is derived from an EMBL/GenBank/DDBJ whole genome shotgun (WGS) entry which is preliminary data.</text>
</comment>
<organism evidence="2 3">
    <name type="scientific">Nocardioides bigeumensis</name>
    <dbReference type="NCBI Taxonomy" id="433657"/>
    <lineage>
        <taxon>Bacteria</taxon>
        <taxon>Bacillati</taxon>
        <taxon>Actinomycetota</taxon>
        <taxon>Actinomycetes</taxon>
        <taxon>Propionibacteriales</taxon>
        <taxon>Nocardioidaceae</taxon>
        <taxon>Nocardioides</taxon>
    </lineage>
</organism>
<feature type="domain" description="FAS1" evidence="1">
    <location>
        <begin position="46"/>
        <end position="229"/>
    </location>
</feature>
<evidence type="ECO:0000313" key="2">
    <source>
        <dbReference type="EMBL" id="GAA2133703.1"/>
    </source>
</evidence>
<name>A0ABN2YXV0_9ACTN</name>
<accession>A0ABN2YXV0</accession>
<sequence length="234" mass="24348">MNPHLLLSKVCPRLVAQSIERTPLMLKLLGTATLAVALTGSALTAAPAHATTADAQAGNTPLVEVLGADGVKFDKKWGDFDIVEAAAFAVLDANPDSPVGLLGNGKFKLTAFAPTDKAFRKLVQDVTGKKLDSEKKVFNKIVKKFGADTVEQVLLYHVIPGATIDSKAAAGSDGAVLPTALEGATVTVKVTSGGIKLVDNDPDAADPKVTVPDINKGNKQIAHGINKVLRPLDL</sequence>
<dbReference type="InterPro" id="IPR036378">
    <property type="entry name" value="FAS1_dom_sf"/>
</dbReference>
<proteinExistence type="predicted"/>
<dbReference type="EMBL" id="BAAAQQ010000014">
    <property type="protein sequence ID" value="GAA2133703.1"/>
    <property type="molecule type" value="Genomic_DNA"/>
</dbReference>